<protein>
    <submittedName>
        <fullName evidence="2">Uncharacterized protein</fullName>
    </submittedName>
</protein>
<dbReference type="HOGENOM" id="CLU_050955_0_0_1"/>
<proteinExistence type="predicted"/>
<accession>K3W914</accession>
<feature type="compositionally biased region" description="Basic and acidic residues" evidence="1">
    <location>
        <begin position="80"/>
        <end position="96"/>
    </location>
</feature>
<dbReference type="OMA" id="NQWASAP"/>
<dbReference type="VEuPathDB" id="FungiDB:PYU1_G001455"/>
<keyword evidence="3" id="KW-1185">Reference proteome</keyword>
<dbReference type="AlphaFoldDB" id="K3W914"/>
<reference evidence="3" key="2">
    <citation type="submission" date="2010-04" db="EMBL/GenBank/DDBJ databases">
        <authorList>
            <person name="Buell R."/>
            <person name="Hamilton J."/>
            <person name="Hostetler J."/>
        </authorList>
    </citation>
    <scope>NUCLEOTIDE SEQUENCE [LARGE SCALE GENOMIC DNA]</scope>
    <source>
        <strain evidence="3">DAOM:BR144</strain>
    </source>
</reference>
<dbReference type="EMBL" id="GL376626">
    <property type="status" value="NOT_ANNOTATED_CDS"/>
    <property type="molecule type" value="Genomic_DNA"/>
</dbReference>
<reference evidence="2" key="3">
    <citation type="submission" date="2015-02" db="UniProtKB">
        <authorList>
            <consortium name="EnsemblProtists"/>
        </authorList>
    </citation>
    <scope>IDENTIFICATION</scope>
    <source>
        <strain evidence="2">DAOM BR144</strain>
    </source>
</reference>
<evidence type="ECO:0000313" key="2">
    <source>
        <dbReference type="EnsemblProtists" id="PYU1_T001455"/>
    </source>
</evidence>
<evidence type="ECO:0000313" key="3">
    <source>
        <dbReference type="Proteomes" id="UP000019132"/>
    </source>
</evidence>
<dbReference type="eggNOG" id="ENOG502SKR8">
    <property type="taxonomic scope" value="Eukaryota"/>
</dbReference>
<reference evidence="3" key="1">
    <citation type="journal article" date="2010" name="Genome Biol.">
        <title>Genome sequence of the necrotrophic plant pathogen Pythium ultimum reveals original pathogenicity mechanisms and effector repertoire.</title>
        <authorList>
            <person name="Levesque C.A."/>
            <person name="Brouwer H."/>
            <person name="Cano L."/>
            <person name="Hamilton J.P."/>
            <person name="Holt C."/>
            <person name="Huitema E."/>
            <person name="Raffaele S."/>
            <person name="Robideau G.P."/>
            <person name="Thines M."/>
            <person name="Win J."/>
            <person name="Zerillo M.M."/>
            <person name="Beakes G.W."/>
            <person name="Boore J.L."/>
            <person name="Busam D."/>
            <person name="Dumas B."/>
            <person name="Ferriera S."/>
            <person name="Fuerstenberg S.I."/>
            <person name="Gachon C.M."/>
            <person name="Gaulin E."/>
            <person name="Govers F."/>
            <person name="Grenville-Briggs L."/>
            <person name="Horner N."/>
            <person name="Hostetler J."/>
            <person name="Jiang R.H."/>
            <person name="Johnson J."/>
            <person name="Krajaejun T."/>
            <person name="Lin H."/>
            <person name="Meijer H.J."/>
            <person name="Moore B."/>
            <person name="Morris P."/>
            <person name="Phuntmart V."/>
            <person name="Puiu D."/>
            <person name="Shetty J."/>
            <person name="Stajich J.E."/>
            <person name="Tripathy S."/>
            <person name="Wawra S."/>
            <person name="van West P."/>
            <person name="Whitty B.R."/>
            <person name="Coutinho P.M."/>
            <person name="Henrissat B."/>
            <person name="Martin F."/>
            <person name="Thomas P.D."/>
            <person name="Tyler B.M."/>
            <person name="De Vries R.P."/>
            <person name="Kamoun S."/>
            <person name="Yandell M."/>
            <person name="Tisserat N."/>
            <person name="Buell C.R."/>
        </authorList>
    </citation>
    <scope>NUCLEOTIDE SEQUENCE</scope>
    <source>
        <strain evidence="3">DAOM:BR144</strain>
    </source>
</reference>
<dbReference type="EnsemblProtists" id="PYU1_T001455">
    <property type="protein sequence ID" value="PYU1_T001455"/>
    <property type="gene ID" value="PYU1_G001455"/>
</dbReference>
<name>K3W914_GLOUD</name>
<feature type="compositionally biased region" description="Polar residues" evidence="1">
    <location>
        <begin position="229"/>
        <end position="254"/>
    </location>
</feature>
<feature type="region of interest" description="Disordered" evidence="1">
    <location>
        <begin position="222"/>
        <end position="255"/>
    </location>
</feature>
<dbReference type="InParanoid" id="K3W914"/>
<dbReference type="Proteomes" id="UP000019132">
    <property type="component" value="Unassembled WGS sequence"/>
</dbReference>
<organism evidence="2 3">
    <name type="scientific">Globisporangium ultimum (strain ATCC 200006 / CBS 805.95 / DAOM BR144)</name>
    <name type="common">Pythium ultimum</name>
    <dbReference type="NCBI Taxonomy" id="431595"/>
    <lineage>
        <taxon>Eukaryota</taxon>
        <taxon>Sar</taxon>
        <taxon>Stramenopiles</taxon>
        <taxon>Oomycota</taxon>
        <taxon>Peronosporomycetes</taxon>
        <taxon>Pythiales</taxon>
        <taxon>Pythiaceae</taxon>
        <taxon>Globisporangium</taxon>
    </lineage>
</organism>
<sequence length="439" mass="49960">MGTSGEDDARRREVGAAGEGQRADLSSAREHEDEPMDEPLTITAEETSNEAGKANEPKSATKSDQQAGARDTNSKLSLASKERMRAAQYESKHAAETEDNTARTVDPTPQERYDLLTARLKENNNGISRVEIEHDTRLIFSSIYNGIRNLEKPKKADANYPELNGDEADALVDLFRLLALEKKKPFSEWKRIIQELCKDMHRSSWTVIALIQKRIDQNRLAEESKATPWDSQTSTNSQTKVNEQGTQPFTFQSDKYSEEEQRNMIRHCTQKFEFALTLRQPTPTEWKIMLAIAEGELLIRHLPQFLRRVCDGDTLFRFHNTIAAQVEGELIGKLADATQVYKDHQSTGRIVEAILQAARYRNDGRMEETMAMLKDLKAAEYNDSTHSLHLYFFDRSTAAKWNKMTIPFRRQLVQLISAHPTETTGERPKANNVGTGNWE</sequence>
<feature type="region of interest" description="Disordered" evidence="1">
    <location>
        <begin position="1"/>
        <end position="108"/>
    </location>
</feature>
<evidence type="ECO:0000256" key="1">
    <source>
        <dbReference type="SAM" id="MobiDB-lite"/>
    </source>
</evidence>
<feature type="region of interest" description="Disordered" evidence="1">
    <location>
        <begin position="419"/>
        <end position="439"/>
    </location>
</feature>